<protein>
    <submittedName>
        <fullName evidence="1">Rhamnosyltransferase</fullName>
        <ecNumber evidence="1">2.4.1.-</ecNumber>
    </submittedName>
</protein>
<proteinExistence type="predicted"/>
<gene>
    <name evidence="1" type="ORF">FHR99_001543</name>
</gene>
<accession>A0A7W4W5P7</accession>
<dbReference type="Proteomes" id="UP000537130">
    <property type="component" value="Unassembled WGS sequence"/>
</dbReference>
<keyword evidence="1" id="KW-0808">Transferase</keyword>
<dbReference type="AlphaFoldDB" id="A0A7W4W5P7"/>
<comment type="caution">
    <text evidence="1">The sequence shown here is derived from an EMBL/GenBank/DDBJ whole genome shotgun (WGS) entry which is preliminary data.</text>
</comment>
<evidence type="ECO:0000313" key="2">
    <source>
        <dbReference type="Proteomes" id="UP000537130"/>
    </source>
</evidence>
<name>A0A7W4W5P7_9GAMM</name>
<dbReference type="GO" id="GO:0016757">
    <property type="term" value="F:glycosyltransferase activity"/>
    <property type="evidence" value="ECO:0007669"/>
    <property type="project" value="UniProtKB-KW"/>
</dbReference>
<evidence type="ECO:0000313" key="1">
    <source>
        <dbReference type="EMBL" id="MBB3047307.1"/>
    </source>
</evidence>
<sequence>MGYDFKSWHVALGVLDKPDQYDQVILMNDSVFGPLYSMDRIFGWLDESGLDCAGLSSSMQLGYHLQSYFLCFSSRLIKDGVLARFLSSVVQEDCKSSIVRKYEVGLSHMLLAEHWRIGAYYDVKELRGWQRLLAVFRNGKNKGRGYFQLSKRALRGDVGNPSLSHWRSLIESGVPFVKVQLLRDNPLGMNLGRIHRYLERFPVYDDIQDYLK</sequence>
<organism evidence="1 2">
    <name type="scientific">Litorivivens lipolytica</name>
    <dbReference type="NCBI Taxonomy" id="1524264"/>
    <lineage>
        <taxon>Bacteria</taxon>
        <taxon>Pseudomonadati</taxon>
        <taxon>Pseudomonadota</taxon>
        <taxon>Gammaproteobacteria</taxon>
        <taxon>Litorivivens</taxon>
    </lineage>
</organism>
<dbReference type="Pfam" id="PF05045">
    <property type="entry name" value="RgpF"/>
    <property type="match status" value="1"/>
</dbReference>
<keyword evidence="1" id="KW-0328">Glycosyltransferase</keyword>
<reference evidence="1 2" key="1">
    <citation type="submission" date="2020-08" db="EMBL/GenBank/DDBJ databases">
        <title>Genomic Encyclopedia of Type Strains, Phase III (KMG-III): the genomes of soil and plant-associated and newly described type strains.</title>
        <authorList>
            <person name="Whitman W."/>
        </authorList>
    </citation>
    <scope>NUCLEOTIDE SEQUENCE [LARGE SCALE GENOMIC DNA]</scope>
    <source>
        <strain evidence="1 2">CECT 8654</strain>
    </source>
</reference>
<keyword evidence="2" id="KW-1185">Reference proteome</keyword>
<dbReference type="EC" id="2.4.1.-" evidence="1"/>
<dbReference type="EMBL" id="JACHWY010000001">
    <property type="protein sequence ID" value="MBB3047307.1"/>
    <property type="molecule type" value="Genomic_DNA"/>
</dbReference>
<dbReference type="InterPro" id="IPR007739">
    <property type="entry name" value="RgpF"/>
</dbReference>